<dbReference type="Gene3D" id="3.40.50.2300">
    <property type="match status" value="1"/>
</dbReference>
<keyword evidence="1 3" id="KW-0597">Phosphoprotein</keyword>
<dbReference type="SUPFAM" id="SSF46894">
    <property type="entry name" value="C-terminal effector domain of the bipartite response regulators"/>
    <property type="match status" value="1"/>
</dbReference>
<dbReference type="InterPro" id="IPR001789">
    <property type="entry name" value="Sig_transdc_resp-reg_receiver"/>
</dbReference>
<evidence type="ECO:0000256" key="3">
    <source>
        <dbReference type="PROSITE-ProRule" id="PRU00169"/>
    </source>
</evidence>
<dbReference type="InterPro" id="IPR016032">
    <property type="entry name" value="Sig_transdc_resp-reg_C-effctor"/>
</dbReference>
<keyword evidence="2" id="KW-0238">DNA-binding</keyword>
<dbReference type="GO" id="GO:0003677">
    <property type="term" value="F:DNA binding"/>
    <property type="evidence" value="ECO:0007669"/>
    <property type="project" value="UniProtKB-KW"/>
</dbReference>
<evidence type="ECO:0000259" key="4">
    <source>
        <dbReference type="PROSITE" id="PS50043"/>
    </source>
</evidence>
<evidence type="ECO:0000256" key="2">
    <source>
        <dbReference type="ARBA" id="ARBA00023125"/>
    </source>
</evidence>
<organism evidence="6 7">
    <name type="scientific">Granulicella pectinivorans</name>
    <dbReference type="NCBI Taxonomy" id="474950"/>
    <lineage>
        <taxon>Bacteria</taxon>
        <taxon>Pseudomonadati</taxon>
        <taxon>Acidobacteriota</taxon>
        <taxon>Terriglobia</taxon>
        <taxon>Terriglobales</taxon>
        <taxon>Acidobacteriaceae</taxon>
        <taxon>Granulicella</taxon>
    </lineage>
</organism>
<accession>A0A1I6M9D1</accession>
<dbReference type="PROSITE" id="PS50043">
    <property type="entry name" value="HTH_LUXR_2"/>
    <property type="match status" value="1"/>
</dbReference>
<proteinExistence type="predicted"/>
<reference evidence="6 7" key="1">
    <citation type="submission" date="2016-10" db="EMBL/GenBank/DDBJ databases">
        <authorList>
            <person name="de Groot N.N."/>
        </authorList>
    </citation>
    <scope>NUCLEOTIDE SEQUENCE [LARGE SCALE GENOMIC DNA]</scope>
    <source>
        <strain evidence="6 7">DSM 21001</strain>
    </source>
</reference>
<dbReference type="Pfam" id="PF00072">
    <property type="entry name" value="Response_reg"/>
    <property type="match status" value="1"/>
</dbReference>
<feature type="domain" description="Response regulatory" evidence="5">
    <location>
        <begin position="7"/>
        <end position="123"/>
    </location>
</feature>
<dbReference type="InterPro" id="IPR011006">
    <property type="entry name" value="CheY-like_superfamily"/>
</dbReference>
<protein>
    <submittedName>
        <fullName evidence="6">Two component transcriptional regulator, LuxR family</fullName>
    </submittedName>
</protein>
<dbReference type="OrthoDB" id="9796655at2"/>
<dbReference type="Proteomes" id="UP000199024">
    <property type="component" value="Unassembled WGS sequence"/>
</dbReference>
<feature type="domain" description="HTH luxR-type" evidence="4">
    <location>
        <begin position="139"/>
        <end position="204"/>
    </location>
</feature>
<evidence type="ECO:0000259" key="5">
    <source>
        <dbReference type="PROSITE" id="PS50110"/>
    </source>
</evidence>
<dbReference type="PANTHER" id="PTHR43214">
    <property type="entry name" value="TWO-COMPONENT RESPONSE REGULATOR"/>
    <property type="match status" value="1"/>
</dbReference>
<dbReference type="PROSITE" id="PS00622">
    <property type="entry name" value="HTH_LUXR_1"/>
    <property type="match status" value="1"/>
</dbReference>
<sequence length="208" mass="23094">MSPKKIRILCVDDHPIVRDGIAYALLQQSDMELVGEATNGNEAIEAFRKYRPDVTLMDLQMPGMNGIEATAEIRKEFPQARIVILTTYSGDIQASRALKLGAVGYLLKGMLRTELIDTIRQAYAGQRHIPMQIASEIANHYSADRLSERETQVLREVAAGSSNKIVADKLFITEDTVKGHMKSILAKLQANDRTHAVMIAIKRGFIEG</sequence>
<dbReference type="GO" id="GO:0006355">
    <property type="term" value="P:regulation of DNA-templated transcription"/>
    <property type="evidence" value="ECO:0007669"/>
    <property type="project" value="InterPro"/>
</dbReference>
<dbReference type="Pfam" id="PF00196">
    <property type="entry name" value="GerE"/>
    <property type="match status" value="1"/>
</dbReference>
<dbReference type="AlphaFoldDB" id="A0A1I6M9D1"/>
<dbReference type="RefSeq" id="WP_089839048.1">
    <property type="nucleotide sequence ID" value="NZ_FOZL01000001.1"/>
</dbReference>
<dbReference type="EMBL" id="FOZL01000001">
    <property type="protein sequence ID" value="SFS12299.1"/>
    <property type="molecule type" value="Genomic_DNA"/>
</dbReference>
<dbReference type="GO" id="GO:0000160">
    <property type="term" value="P:phosphorelay signal transduction system"/>
    <property type="evidence" value="ECO:0007669"/>
    <property type="project" value="InterPro"/>
</dbReference>
<dbReference type="InterPro" id="IPR039420">
    <property type="entry name" value="WalR-like"/>
</dbReference>
<keyword evidence="7" id="KW-1185">Reference proteome</keyword>
<dbReference type="CDD" id="cd06170">
    <property type="entry name" value="LuxR_C_like"/>
    <property type="match status" value="1"/>
</dbReference>
<evidence type="ECO:0000313" key="7">
    <source>
        <dbReference type="Proteomes" id="UP000199024"/>
    </source>
</evidence>
<dbReference type="SMART" id="SM00448">
    <property type="entry name" value="REC"/>
    <property type="match status" value="1"/>
</dbReference>
<dbReference type="PROSITE" id="PS50110">
    <property type="entry name" value="RESPONSE_REGULATORY"/>
    <property type="match status" value="1"/>
</dbReference>
<dbReference type="SMART" id="SM00421">
    <property type="entry name" value="HTH_LUXR"/>
    <property type="match status" value="1"/>
</dbReference>
<dbReference type="InterPro" id="IPR058245">
    <property type="entry name" value="NreC/VraR/RcsB-like_REC"/>
</dbReference>
<evidence type="ECO:0000313" key="6">
    <source>
        <dbReference type="EMBL" id="SFS12299.1"/>
    </source>
</evidence>
<dbReference type="InterPro" id="IPR000792">
    <property type="entry name" value="Tscrpt_reg_LuxR_C"/>
</dbReference>
<evidence type="ECO:0000256" key="1">
    <source>
        <dbReference type="ARBA" id="ARBA00022553"/>
    </source>
</evidence>
<dbReference type="PRINTS" id="PR00038">
    <property type="entry name" value="HTHLUXR"/>
</dbReference>
<name>A0A1I6M9D1_9BACT</name>
<dbReference type="PANTHER" id="PTHR43214:SF43">
    <property type="entry name" value="TWO-COMPONENT RESPONSE REGULATOR"/>
    <property type="match status" value="1"/>
</dbReference>
<feature type="modified residue" description="4-aspartylphosphate" evidence="3">
    <location>
        <position position="58"/>
    </location>
</feature>
<gene>
    <name evidence="6" type="ORF">SAMN05421771_2097</name>
</gene>
<dbReference type="SUPFAM" id="SSF52172">
    <property type="entry name" value="CheY-like"/>
    <property type="match status" value="1"/>
</dbReference>
<dbReference type="CDD" id="cd17535">
    <property type="entry name" value="REC_NarL-like"/>
    <property type="match status" value="1"/>
</dbReference>
<dbReference type="STRING" id="474950.SAMN05421771_2097"/>